<proteinExistence type="predicted"/>
<evidence type="ECO:0000313" key="1">
    <source>
        <dbReference type="EMBL" id="MCE3052345.1"/>
    </source>
</evidence>
<organism evidence="1 2">
    <name type="scientific">Datura stramonium</name>
    <name type="common">Jimsonweed</name>
    <name type="synonym">Common thornapple</name>
    <dbReference type="NCBI Taxonomy" id="4076"/>
    <lineage>
        <taxon>Eukaryota</taxon>
        <taxon>Viridiplantae</taxon>
        <taxon>Streptophyta</taxon>
        <taxon>Embryophyta</taxon>
        <taxon>Tracheophyta</taxon>
        <taxon>Spermatophyta</taxon>
        <taxon>Magnoliopsida</taxon>
        <taxon>eudicotyledons</taxon>
        <taxon>Gunneridae</taxon>
        <taxon>Pentapetalae</taxon>
        <taxon>asterids</taxon>
        <taxon>lamiids</taxon>
        <taxon>Solanales</taxon>
        <taxon>Solanaceae</taxon>
        <taxon>Solanoideae</taxon>
        <taxon>Datureae</taxon>
        <taxon>Datura</taxon>
    </lineage>
</organism>
<evidence type="ECO:0000313" key="2">
    <source>
        <dbReference type="Proteomes" id="UP000823775"/>
    </source>
</evidence>
<name>A0ABS8WS88_DATST</name>
<sequence>MVPHYESYYVVTTYTINSGLEDVNLVSSLLEAGRQAESYHVVMTRDNLSYPERFSQIEMLQSQHHRLRLHRPDYLHWPPPPKAALIRATIERAPISYYIAA</sequence>
<evidence type="ECO:0008006" key="3">
    <source>
        <dbReference type="Google" id="ProtNLM"/>
    </source>
</evidence>
<gene>
    <name evidence="1" type="ORF">HAX54_052353</name>
</gene>
<reference evidence="1 2" key="1">
    <citation type="journal article" date="2021" name="BMC Genomics">
        <title>Datura genome reveals duplications of psychoactive alkaloid biosynthetic genes and high mutation rate following tissue culture.</title>
        <authorList>
            <person name="Rajewski A."/>
            <person name="Carter-House D."/>
            <person name="Stajich J."/>
            <person name="Litt A."/>
        </authorList>
    </citation>
    <scope>NUCLEOTIDE SEQUENCE [LARGE SCALE GENOMIC DNA]</scope>
    <source>
        <strain evidence="1">AR-01</strain>
    </source>
</reference>
<accession>A0ABS8WS88</accession>
<keyword evidence="2" id="KW-1185">Reference proteome</keyword>
<dbReference type="EMBL" id="JACEIK010009477">
    <property type="protein sequence ID" value="MCE3052345.1"/>
    <property type="molecule type" value="Genomic_DNA"/>
</dbReference>
<dbReference type="Proteomes" id="UP000823775">
    <property type="component" value="Unassembled WGS sequence"/>
</dbReference>
<comment type="caution">
    <text evidence="1">The sequence shown here is derived from an EMBL/GenBank/DDBJ whole genome shotgun (WGS) entry which is preliminary data.</text>
</comment>
<protein>
    <recommendedName>
        <fullName evidence="3">Glycosyltransferase family 2 protein</fullName>
    </recommendedName>
</protein>